<evidence type="ECO:0000256" key="10">
    <source>
        <dbReference type="ARBA" id="ARBA00057735"/>
    </source>
</evidence>
<dbReference type="Gene3D" id="3.40.50.300">
    <property type="entry name" value="P-loop containing nucleotide triphosphate hydrolases"/>
    <property type="match status" value="1"/>
</dbReference>
<reference evidence="14 15" key="1">
    <citation type="submission" date="2018-07" db="EMBL/GenBank/DDBJ databases">
        <title>Sequencing the genomes of 1000 actinobacteria strains.</title>
        <authorList>
            <person name="Klenk H.-P."/>
        </authorList>
    </citation>
    <scope>NUCLEOTIDE SEQUENCE [LARGE SCALE GENOMIC DNA]</scope>
    <source>
        <strain evidence="14 15">DSM 14442</strain>
    </source>
</reference>
<evidence type="ECO:0000313" key="15">
    <source>
        <dbReference type="Proteomes" id="UP000256727"/>
    </source>
</evidence>
<dbReference type="GO" id="GO:0005829">
    <property type="term" value="C:cytosol"/>
    <property type="evidence" value="ECO:0007669"/>
    <property type="project" value="TreeGrafter"/>
</dbReference>
<evidence type="ECO:0000256" key="7">
    <source>
        <dbReference type="ARBA" id="ARBA00022777"/>
    </source>
</evidence>
<dbReference type="InterPro" id="IPR018095">
    <property type="entry name" value="Thymidylate_kin_CS"/>
</dbReference>
<dbReference type="GO" id="GO:0006235">
    <property type="term" value="P:dTTP biosynthetic process"/>
    <property type="evidence" value="ECO:0007669"/>
    <property type="project" value="UniProtKB-UniRule"/>
</dbReference>
<keyword evidence="7 11" id="KW-0418">Kinase</keyword>
<comment type="function">
    <text evidence="10 11">Phosphorylation of dTMP to form dTDP in both de novo and salvage pathways of dTTP synthesis.</text>
</comment>
<evidence type="ECO:0000259" key="13">
    <source>
        <dbReference type="Pfam" id="PF02223"/>
    </source>
</evidence>
<dbReference type="Proteomes" id="UP000256727">
    <property type="component" value="Unassembled WGS sequence"/>
</dbReference>
<dbReference type="InterPro" id="IPR018094">
    <property type="entry name" value="Thymidylate_kinase"/>
</dbReference>
<dbReference type="Pfam" id="PF02223">
    <property type="entry name" value="Thymidylate_kin"/>
    <property type="match status" value="1"/>
</dbReference>
<protein>
    <recommendedName>
        <fullName evidence="3 11">Thymidylate kinase</fullName>
        <ecNumber evidence="2 11">2.7.4.9</ecNumber>
    </recommendedName>
    <alternativeName>
        <fullName evidence="11">dTMP kinase</fullName>
    </alternativeName>
</protein>
<dbReference type="RefSeq" id="WP_245952386.1">
    <property type="nucleotide sequence ID" value="NZ_QREH01000001.1"/>
</dbReference>
<dbReference type="SUPFAM" id="SSF52540">
    <property type="entry name" value="P-loop containing nucleoside triphosphate hydrolases"/>
    <property type="match status" value="1"/>
</dbReference>
<sequence length="234" mass="24434">MIEQPSTSAGPVLSPTGPQGLFIAFEGGDGSGKSTQSRLLAERLTAEGHEVLLTREPGGTDVGEQLRSLVLDPVHAPIDPVTEALIFAAARSAHVRQLIAPALAAGRTVVTDRYVDSSVAYQGAGRDLGTDTVAGINEWATGGLHPDLTVLLDVDTGTAATRRAGREQAAGGTGPDRLESEPEPFHQRIRTAFTDRAAQAPDRYLVLDAGRSAVEIAAEVWGRVAVLLGSEAGR</sequence>
<keyword evidence="8 11" id="KW-0067">ATP-binding</keyword>
<dbReference type="GO" id="GO:0006227">
    <property type="term" value="P:dUDP biosynthetic process"/>
    <property type="evidence" value="ECO:0007669"/>
    <property type="project" value="TreeGrafter"/>
</dbReference>
<dbReference type="GO" id="GO:0006233">
    <property type="term" value="P:dTDP biosynthetic process"/>
    <property type="evidence" value="ECO:0007669"/>
    <property type="project" value="InterPro"/>
</dbReference>
<dbReference type="InterPro" id="IPR039430">
    <property type="entry name" value="Thymidylate_kin-like_dom"/>
</dbReference>
<feature type="binding site" evidence="11">
    <location>
        <begin position="27"/>
        <end position="34"/>
    </location>
    <ligand>
        <name>ATP</name>
        <dbReference type="ChEBI" id="CHEBI:30616"/>
    </ligand>
</feature>
<evidence type="ECO:0000256" key="3">
    <source>
        <dbReference type="ARBA" id="ARBA00017144"/>
    </source>
</evidence>
<dbReference type="GO" id="GO:0004798">
    <property type="term" value="F:dTMP kinase activity"/>
    <property type="evidence" value="ECO:0007669"/>
    <property type="project" value="UniProtKB-UniRule"/>
</dbReference>
<accession>A0A3D9LH36</accession>
<feature type="domain" description="Thymidylate kinase-like" evidence="13">
    <location>
        <begin position="25"/>
        <end position="217"/>
    </location>
</feature>
<dbReference type="HAMAP" id="MF_00165">
    <property type="entry name" value="Thymidylate_kinase"/>
    <property type="match status" value="1"/>
</dbReference>
<evidence type="ECO:0000256" key="2">
    <source>
        <dbReference type="ARBA" id="ARBA00012980"/>
    </source>
</evidence>
<evidence type="ECO:0000256" key="5">
    <source>
        <dbReference type="ARBA" id="ARBA00022727"/>
    </source>
</evidence>
<keyword evidence="4 11" id="KW-0808">Transferase</keyword>
<organism evidence="14 15">
    <name type="scientific">Citricoccus muralis</name>
    <dbReference type="NCBI Taxonomy" id="169134"/>
    <lineage>
        <taxon>Bacteria</taxon>
        <taxon>Bacillati</taxon>
        <taxon>Actinomycetota</taxon>
        <taxon>Actinomycetes</taxon>
        <taxon>Micrococcales</taxon>
        <taxon>Micrococcaceae</taxon>
        <taxon>Citricoccus</taxon>
    </lineage>
</organism>
<keyword evidence="5 11" id="KW-0545">Nucleotide biosynthesis</keyword>
<evidence type="ECO:0000313" key="14">
    <source>
        <dbReference type="EMBL" id="REE05110.1"/>
    </source>
</evidence>
<comment type="similarity">
    <text evidence="1 11">Belongs to the thymidylate kinase family.</text>
</comment>
<evidence type="ECO:0000256" key="1">
    <source>
        <dbReference type="ARBA" id="ARBA00009776"/>
    </source>
</evidence>
<evidence type="ECO:0000256" key="8">
    <source>
        <dbReference type="ARBA" id="ARBA00022840"/>
    </source>
</evidence>
<comment type="catalytic activity">
    <reaction evidence="9 11">
        <text>dTMP + ATP = dTDP + ADP</text>
        <dbReference type="Rhea" id="RHEA:13517"/>
        <dbReference type="ChEBI" id="CHEBI:30616"/>
        <dbReference type="ChEBI" id="CHEBI:58369"/>
        <dbReference type="ChEBI" id="CHEBI:63528"/>
        <dbReference type="ChEBI" id="CHEBI:456216"/>
        <dbReference type="EC" id="2.7.4.9"/>
    </reaction>
</comment>
<comment type="caution">
    <text evidence="14">The sequence shown here is derived from an EMBL/GenBank/DDBJ whole genome shotgun (WGS) entry which is preliminary data.</text>
</comment>
<evidence type="ECO:0000256" key="9">
    <source>
        <dbReference type="ARBA" id="ARBA00048743"/>
    </source>
</evidence>
<dbReference type="PROSITE" id="PS01331">
    <property type="entry name" value="THYMIDYLATE_KINASE"/>
    <property type="match status" value="1"/>
</dbReference>
<keyword evidence="6 11" id="KW-0547">Nucleotide-binding</keyword>
<evidence type="ECO:0000256" key="6">
    <source>
        <dbReference type="ARBA" id="ARBA00022741"/>
    </source>
</evidence>
<dbReference type="EC" id="2.7.4.9" evidence="2 11"/>
<name>A0A3D9LH36_9MICC</name>
<evidence type="ECO:0000256" key="12">
    <source>
        <dbReference type="SAM" id="MobiDB-lite"/>
    </source>
</evidence>
<dbReference type="GO" id="GO:0005524">
    <property type="term" value="F:ATP binding"/>
    <property type="evidence" value="ECO:0007669"/>
    <property type="project" value="UniProtKB-UniRule"/>
</dbReference>
<dbReference type="FunFam" id="3.40.50.300:FF:000225">
    <property type="entry name" value="Thymidylate kinase"/>
    <property type="match status" value="1"/>
</dbReference>
<gene>
    <name evidence="11" type="primary">tmk</name>
    <name evidence="14" type="ORF">C8E99_2974</name>
</gene>
<keyword evidence="15" id="KW-1185">Reference proteome</keyword>
<evidence type="ECO:0000256" key="4">
    <source>
        <dbReference type="ARBA" id="ARBA00022679"/>
    </source>
</evidence>
<dbReference type="PANTHER" id="PTHR10344">
    <property type="entry name" value="THYMIDYLATE KINASE"/>
    <property type="match status" value="1"/>
</dbReference>
<dbReference type="PANTHER" id="PTHR10344:SF4">
    <property type="entry name" value="UMP-CMP KINASE 2, MITOCHONDRIAL"/>
    <property type="match status" value="1"/>
</dbReference>
<dbReference type="InterPro" id="IPR027417">
    <property type="entry name" value="P-loop_NTPase"/>
</dbReference>
<dbReference type="AlphaFoldDB" id="A0A3D9LH36"/>
<proteinExistence type="inferred from homology"/>
<feature type="region of interest" description="Disordered" evidence="12">
    <location>
        <begin position="162"/>
        <end position="182"/>
    </location>
</feature>
<dbReference type="CDD" id="cd01672">
    <property type="entry name" value="TMPK"/>
    <property type="match status" value="1"/>
</dbReference>
<evidence type="ECO:0000256" key="11">
    <source>
        <dbReference type="HAMAP-Rule" id="MF_00165"/>
    </source>
</evidence>
<dbReference type="EMBL" id="QREH01000001">
    <property type="protein sequence ID" value="REE05110.1"/>
    <property type="molecule type" value="Genomic_DNA"/>
</dbReference>
<dbReference type="NCBIfam" id="TIGR00041">
    <property type="entry name" value="DTMP_kinase"/>
    <property type="match status" value="1"/>
</dbReference>